<proteinExistence type="predicted"/>
<name>A0A8S5RI77_9VIRU</name>
<organism evidence="1">
    <name type="scientific">virus sp. ctML55</name>
    <dbReference type="NCBI Taxonomy" id="2827627"/>
    <lineage>
        <taxon>Viruses</taxon>
    </lineage>
</organism>
<evidence type="ECO:0000313" key="1">
    <source>
        <dbReference type="EMBL" id="DAE30867.1"/>
    </source>
</evidence>
<dbReference type="EMBL" id="BK059105">
    <property type="protein sequence ID" value="DAE30867.1"/>
    <property type="molecule type" value="Genomic_DNA"/>
</dbReference>
<reference evidence="1" key="1">
    <citation type="journal article" date="2021" name="Proc. Natl. Acad. Sci. U.S.A.">
        <title>A Catalog of Tens of Thousands of Viruses from Human Metagenomes Reveals Hidden Associations with Chronic Diseases.</title>
        <authorList>
            <person name="Tisza M.J."/>
            <person name="Buck C.B."/>
        </authorList>
    </citation>
    <scope>NUCLEOTIDE SEQUENCE</scope>
    <source>
        <strain evidence="1">CtML55</strain>
    </source>
</reference>
<protein>
    <submittedName>
        <fullName evidence="1">Uncharacterized protein</fullName>
    </submittedName>
</protein>
<sequence length="61" mass="6772">MEYDARTKQQENKALADNFARSDIHNAVNYAPNDYGANLTPEELTVWNKVLSGTNPSSLST</sequence>
<accession>A0A8S5RI77</accession>